<evidence type="ECO:0000259" key="1">
    <source>
        <dbReference type="Pfam" id="PF08242"/>
    </source>
</evidence>
<dbReference type="CDD" id="cd02440">
    <property type="entry name" value="AdoMet_MTases"/>
    <property type="match status" value="1"/>
</dbReference>
<name>A0ABT0YNR1_9BURK</name>
<keyword evidence="3" id="KW-1185">Reference proteome</keyword>
<comment type="caution">
    <text evidence="2">The sequence shown here is derived from an EMBL/GenBank/DDBJ whole genome shotgun (WGS) entry which is preliminary data.</text>
</comment>
<dbReference type="Gene3D" id="3.40.50.150">
    <property type="entry name" value="Vaccinia Virus protein VP39"/>
    <property type="match status" value="1"/>
</dbReference>
<dbReference type="Pfam" id="PF08242">
    <property type="entry name" value="Methyltransf_12"/>
    <property type="match status" value="1"/>
</dbReference>
<dbReference type="SUPFAM" id="SSF53335">
    <property type="entry name" value="S-adenosyl-L-methionine-dependent methyltransferases"/>
    <property type="match status" value="1"/>
</dbReference>
<dbReference type="GO" id="GO:0032259">
    <property type="term" value="P:methylation"/>
    <property type="evidence" value="ECO:0007669"/>
    <property type="project" value="UniProtKB-KW"/>
</dbReference>
<dbReference type="EMBL" id="JAMKFE010000006">
    <property type="protein sequence ID" value="MCM5680362.1"/>
    <property type="molecule type" value="Genomic_DNA"/>
</dbReference>
<evidence type="ECO:0000313" key="2">
    <source>
        <dbReference type="EMBL" id="MCM5680362.1"/>
    </source>
</evidence>
<keyword evidence="2" id="KW-0489">Methyltransferase</keyword>
<organism evidence="2 3">
    <name type="scientific">Caldimonas mangrovi</name>
    <dbReference type="NCBI Taxonomy" id="2944811"/>
    <lineage>
        <taxon>Bacteria</taxon>
        <taxon>Pseudomonadati</taxon>
        <taxon>Pseudomonadota</taxon>
        <taxon>Betaproteobacteria</taxon>
        <taxon>Burkholderiales</taxon>
        <taxon>Sphaerotilaceae</taxon>
        <taxon>Caldimonas</taxon>
    </lineage>
</organism>
<accession>A0ABT0YNR1</accession>
<reference evidence="2" key="1">
    <citation type="submission" date="2022-05" db="EMBL/GenBank/DDBJ databases">
        <title>Schlegelella sp. nov., isolated from mangrove soil.</title>
        <authorList>
            <person name="Liu Y."/>
            <person name="Ge X."/>
            <person name="Liu W."/>
        </authorList>
    </citation>
    <scope>NUCLEOTIDE SEQUENCE</scope>
    <source>
        <strain evidence="2">S2-27</strain>
    </source>
</reference>
<protein>
    <submittedName>
        <fullName evidence="2">Class I SAM-dependent methyltransferase</fullName>
    </submittedName>
</protein>
<dbReference type="GO" id="GO:0008168">
    <property type="term" value="F:methyltransferase activity"/>
    <property type="evidence" value="ECO:0007669"/>
    <property type="project" value="UniProtKB-KW"/>
</dbReference>
<evidence type="ECO:0000313" key="3">
    <source>
        <dbReference type="Proteomes" id="UP001165541"/>
    </source>
</evidence>
<sequence length="233" mass="26311">MAIDGSQDTAPSRTAAQGRSQLAALRWGWRVASQWLRRRLGLPVHMQTADRLMLEQCILPYYAARPDMRSVLFVGVGWYTVRYESLLAGRRYTTLDIDPHVARHGSRQRHVTGSVVDAAKLFQPGEFDLIVFNGVFGWGLNARADTNATLRGFRQLLRPGGELVVGWNDVPRYRPFSFSSCEALKDFEPVVLPPLGSAVVQLVTDNRHRYEFYRRPLPVVTPAAGNHCCRSMR</sequence>
<gene>
    <name evidence="2" type="ORF">M8A51_12560</name>
</gene>
<dbReference type="Proteomes" id="UP001165541">
    <property type="component" value="Unassembled WGS sequence"/>
</dbReference>
<dbReference type="InterPro" id="IPR029063">
    <property type="entry name" value="SAM-dependent_MTases_sf"/>
</dbReference>
<feature type="domain" description="Methyltransferase type 12" evidence="1">
    <location>
        <begin position="75"/>
        <end position="163"/>
    </location>
</feature>
<dbReference type="RefSeq" id="WP_251778803.1">
    <property type="nucleotide sequence ID" value="NZ_JAMKFE010000006.1"/>
</dbReference>
<keyword evidence="2" id="KW-0808">Transferase</keyword>
<proteinExistence type="predicted"/>
<dbReference type="InterPro" id="IPR013217">
    <property type="entry name" value="Methyltransf_12"/>
</dbReference>